<dbReference type="Proteomes" id="UP000610373">
    <property type="component" value="Unassembled WGS sequence"/>
</dbReference>
<feature type="compositionally biased region" description="Acidic residues" evidence="1">
    <location>
        <begin position="10"/>
        <end position="19"/>
    </location>
</feature>
<dbReference type="AlphaFoldDB" id="A0A811TI10"/>
<evidence type="ECO:0000256" key="1">
    <source>
        <dbReference type="SAM" id="MobiDB-lite"/>
    </source>
</evidence>
<organism evidence="2 3">
    <name type="scientific">Candidatus Argoarchaeum ethanivorans</name>
    <dbReference type="NCBI Taxonomy" id="2608793"/>
    <lineage>
        <taxon>Archaea</taxon>
        <taxon>Methanobacteriati</taxon>
        <taxon>Methanobacteriota</taxon>
        <taxon>Stenosarchaea group</taxon>
        <taxon>Methanomicrobia</taxon>
        <taxon>Methanosarcinales</taxon>
        <taxon>Methanosarcinales incertae sedis</taxon>
        <taxon>GOM Arc I cluster</taxon>
        <taxon>Candidatus Argoarchaeum</taxon>
    </lineage>
</organism>
<dbReference type="EMBL" id="CAJHIO010000061">
    <property type="protein sequence ID" value="CAD6494117.1"/>
    <property type="molecule type" value="Genomic_DNA"/>
</dbReference>
<feature type="region of interest" description="Disordered" evidence="1">
    <location>
        <begin position="1"/>
        <end position="29"/>
    </location>
</feature>
<accession>A0A811TI10</accession>
<sequence length="111" mass="11965">MPSLLHECDSEAEAPEATDEVQLPTVPSPQSNLYWTLSPSGSVAEVEYVYVVPVSPEEEPEGLLGVLGGLFVFVMNNSTFLKSNRAPSFILIVKLTVSFPLTSKVLVNTAP</sequence>
<evidence type="ECO:0000313" key="2">
    <source>
        <dbReference type="EMBL" id="CAD6494117.1"/>
    </source>
</evidence>
<comment type="caution">
    <text evidence="2">The sequence shown here is derived from an EMBL/GenBank/DDBJ whole genome shotgun (WGS) entry which is preliminary data.</text>
</comment>
<evidence type="ECO:0000313" key="3">
    <source>
        <dbReference type="Proteomes" id="UP000610373"/>
    </source>
</evidence>
<name>A0A811TI10_9EURY</name>
<gene>
    <name evidence="2" type="ORF">CHKLHMKO_00629</name>
</gene>
<reference evidence="2" key="1">
    <citation type="submission" date="2020-10" db="EMBL/GenBank/DDBJ databases">
        <authorList>
            <person name="Hahn C.J."/>
            <person name="Laso-Perez R."/>
            <person name="Vulcano F."/>
            <person name="Vaziourakis K.-M."/>
            <person name="Stokke R."/>
            <person name="Steen I.H."/>
            <person name="Teske A."/>
            <person name="Boetius A."/>
            <person name="Liebeke M."/>
            <person name="Amann R."/>
            <person name="Knittel K."/>
        </authorList>
    </citation>
    <scope>NUCLEOTIDE SEQUENCE</scope>
    <source>
        <strain evidence="2">Gfbio:e3339647-f889-4370-9287-4fb5cb688e4c:AG392O15_GoMArc1</strain>
    </source>
</reference>
<protein>
    <submittedName>
        <fullName evidence="2">Uncharacterized protein</fullName>
    </submittedName>
</protein>
<proteinExistence type="predicted"/>